<sequence length="244" mass="27832">MDPKAQKILDQIRLGRENNIRTLNTIDTMIPDTMNTRTFNTNSISRPSAAVNGLATSSSSSGQKVIGDVVALEGNDSSQVCTAPSKIVYACASLKAPNGNRRTLNIDFRLDTSEAGKFNKVVFNLSDRHREFFNNIPDEWRVLPAYEKAWEYYHTLDVKKEMKWIGKGRLRGRFQEGKTPDKKIKKSVTCVLEQTQTGYIAHIWIEKFHLDLELRVSTNKQYPFKSEMIDDNTTMKYDDEGGWV</sequence>
<organism evidence="1">
    <name type="scientific">uncultured Caudovirales phage</name>
    <dbReference type="NCBI Taxonomy" id="2100421"/>
    <lineage>
        <taxon>Viruses</taxon>
        <taxon>Duplodnaviria</taxon>
        <taxon>Heunggongvirae</taxon>
        <taxon>Uroviricota</taxon>
        <taxon>Caudoviricetes</taxon>
        <taxon>Peduoviridae</taxon>
        <taxon>Maltschvirus</taxon>
        <taxon>Maltschvirus maltsch</taxon>
    </lineage>
</organism>
<evidence type="ECO:0000313" key="1">
    <source>
        <dbReference type="EMBL" id="CAB5223844.1"/>
    </source>
</evidence>
<protein>
    <submittedName>
        <fullName evidence="1">Uncharacterized protein</fullName>
    </submittedName>
</protein>
<reference evidence="1" key="1">
    <citation type="submission" date="2020-05" db="EMBL/GenBank/DDBJ databases">
        <authorList>
            <person name="Chiriac C."/>
            <person name="Salcher M."/>
            <person name="Ghai R."/>
            <person name="Kavagutti S V."/>
        </authorList>
    </citation>
    <scope>NUCLEOTIDE SEQUENCE</scope>
</reference>
<dbReference type="EMBL" id="LR798332">
    <property type="protein sequence ID" value="CAB5223844.1"/>
    <property type="molecule type" value="Genomic_DNA"/>
</dbReference>
<accession>A0A6J7X434</accession>
<proteinExistence type="predicted"/>
<gene>
    <name evidence="1" type="ORF">UFOVP389_17</name>
</gene>
<name>A0A6J7X434_9CAUD</name>